<dbReference type="Proteomes" id="UP000193136">
    <property type="component" value="Unassembled WGS sequence"/>
</dbReference>
<proteinExistence type="predicted"/>
<dbReference type="EMBL" id="NAAD01000003">
    <property type="protein sequence ID" value="ORJ62501.1"/>
    <property type="molecule type" value="Genomic_DNA"/>
</dbReference>
<dbReference type="STRING" id="1969733.B5V00_04235"/>
<evidence type="ECO:0000313" key="2">
    <source>
        <dbReference type="Proteomes" id="UP000193136"/>
    </source>
</evidence>
<name>A0A1X0YBC2_9BACT</name>
<accession>A0A1X0YBC2</accession>
<keyword evidence="2" id="KW-1185">Reference proteome</keyword>
<protein>
    <submittedName>
        <fullName evidence="1">Uncharacterized protein</fullName>
    </submittedName>
</protein>
<dbReference type="OrthoDB" id="9798730at2"/>
<gene>
    <name evidence="1" type="ORF">B5V00_04235</name>
</gene>
<dbReference type="AlphaFoldDB" id="A0A1X0YBC2"/>
<organism evidence="1 2">
    <name type="scientific">Geothermobacter hydrogeniphilus</name>
    <dbReference type="NCBI Taxonomy" id="1969733"/>
    <lineage>
        <taxon>Bacteria</taxon>
        <taxon>Pseudomonadati</taxon>
        <taxon>Thermodesulfobacteriota</taxon>
        <taxon>Desulfuromonadia</taxon>
        <taxon>Desulfuromonadales</taxon>
        <taxon>Geothermobacteraceae</taxon>
        <taxon>Geothermobacter</taxon>
    </lineage>
</organism>
<reference evidence="1 2" key="1">
    <citation type="submission" date="2017-03" db="EMBL/GenBank/DDBJ databases">
        <title>Genome sequence of Geothermobacter sp. EPR-M, Deep-Sea Iron Reducer.</title>
        <authorList>
            <person name="Tully B."/>
            <person name="Savalia P."/>
            <person name="Abuyen K."/>
            <person name="Baughan C."/>
            <person name="Romero E."/>
            <person name="Ronkowski C."/>
            <person name="Torres B."/>
            <person name="Tremblay J."/>
            <person name="Trujillo A."/>
            <person name="Tyler M."/>
            <person name="Perez-Rodriguez I."/>
            <person name="Amend J."/>
        </authorList>
    </citation>
    <scope>NUCLEOTIDE SEQUENCE [LARGE SCALE GENOMIC DNA]</scope>
    <source>
        <strain evidence="1 2">EPR-M</strain>
    </source>
</reference>
<comment type="caution">
    <text evidence="1">The sequence shown here is derived from an EMBL/GenBank/DDBJ whole genome shotgun (WGS) entry which is preliminary data.</text>
</comment>
<sequence length="96" mass="9626">MHECGCGGSHAHAGGGPFAEGRELVEFVSRAHGGALRDREIPGGGLATNCRGCGAPFTLTTFVGTCPACGGVHAVSPPRCDDAANIQFAGEGFTLP</sequence>
<dbReference type="RefSeq" id="WP_085009514.1">
    <property type="nucleotide sequence ID" value="NZ_NAAD01000003.1"/>
</dbReference>
<evidence type="ECO:0000313" key="1">
    <source>
        <dbReference type="EMBL" id="ORJ62501.1"/>
    </source>
</evidence>